<dbReference type="PANTHER" id="PTHR33420">
    <property type="entry name" value="FIMBRIAL SUBUNIT ELFA-RELATED"/>
    <property type="match status" value="1"/>
</dbReference>
<gene>
    <name evidence="3" type="primary">yehD</name>
    <name evidence="3" type="ORF">I6M88_07655</name>
</gene>
<dbReference type="InterPro" id="IPR036937">
    <property type="entry name" value="Adhesion_dom_fimbrial_sf"/>
</dbReference>
<evidence type="ECO:0000256" key="1">
    <source>
        <dbReference type="SAM" id="SignalP"/>
    </source>
</evidence>
<sequence>MNNSIIAAAVLSGIFMSAGAFAANEDMGELKIKGEIVGTSCTFEGENNATIELSQVGADRLTGLNAGDVYSGYTSPEVSLQVKCADNNNPRISFNPSQFVDGLKVTRNNADDNGAGFAVYLNGSQVKPDEAGNFPLNKDDAVNGVYTMKFFARYAAVTTSVTPGPVESVLTMTVLTD</sequence>
<dbReference type="NCBIfam" id="NF011766">
    <property type="entry name" value="PRK15220.1"/>
    <property type="match status" value="1"/>
</dbReference>
<keyword evidence="1" id="KW-0732">Signal</keyword>
<organism evidence="3 4">
    <name type="scientific">Citrobacter sedlakii</name>
    <dbReference type="NCBI Taxonomy" id="67826"/>
    <lineage>
        <taxon>Bacteria</taxon>
        <taxon>Pseudomonadati</taxon>
        <taxon>Pseudomonadota</taxon>
        <taxon>Gammaproteobacteria</taxon>
        <taxon>Enterobacterales</taxon>
        <taxon>Enterobacteriaceae</taxon>
        <taxon>Citrobacter</taxon>
        <taxon>Citrobacter freundii complex</taxon>
    </lineage>
</organism>
<dbReference type="InterPro" id="IPR000259">
    <property type="entry name" value="Adhesion_dom_fimbrial"/>
</dbReference>
<comment type="caution">
    <text evidence="3">The sequence shown here is derived from an EMBL/GenBank/DDBJ whole genome shotgun (WGS) entry which is preliminary data.</text>
</comment>
<feature type="signal peptide" evidence="1">
    <location>
        <begin position="1"/>
        <end position="22"/>
    </location>
</feature>
<name>A0ABS0ZQD7_9ENTR</name>
<dbReference type="EMBL" id="JADWND010000003">
    <property type="protein sequence ID" value="MBJ8380850.1"/>
    <property type="molecule type" value="Genomic_DNA"/>
</dbReference>
<dbReference type="Pfam" id="PF00419">
    <property type="entry name" value="Fimbrial"/>
    <property type="match status" value="1"/>
</dbReference>
<dbReference type="Proteomes" id="UP000746649">
    <property type="component" value="Unassembled WGS sequence"/>
</dbReference>
<dbReference type="Gene3D" id="2.60.40.1090">
    <property type="entry name" value="Fimbrial-type adhesion domain"/>
    <property type="match status" value="1"/>
</dbReference>
<dbReference type="InterPro" id="IPR050263">
    <property type="entry name" value="Bact_Fimbrial_Adh_Pro"/>
</dbReference>
<dbReference type="SUPFAM" id="SSF49401">
    <property type="entry name" value="Bacterial adhesins"/>
    <property type="match status" value="1"/>
</dbReference>
<protein>
    <submittedName>
        <fullName evidence="3">Fimbrial protein YehD</fullName>
    </submittedName>
</protein>
<dbReference type="RefSeq" id="WP_042284416.1">
    <property type="nucleotide sequence ID" value="NZ_CABLBY010000001.1"/>
</dbReference>
<reference evidence="3 4" key="1">
    <citation type="submission" date="2020-11" db="EMBL/GenBank/DDBJ databases">
        <title>Enhanced detection system for hospital associated transmission using whole genome sequencing surveillance.</title>
        <authorList>
            <person name="Harrison L.H."/>
            <person name="Van Tyne D."/>
            <person name="Marsh J.W."/>
            <person name="Griffith M.P."/>
            <person name="Snyder D.J."/>
            <person name="Cooper V.S."/>
            <person name="Mustapha M."/>
        </authorList>
    </citation>
    <scope>NUCLEOTIDE SEQUENCE [LARGE SCALE GENOMIC DNA]</scope>
    <source>
        <strain evidence="3 4">CB00117</strain>
    </source>
</reference>
<evidence type="ECO:0000313" key="3">
    <source>
        <dbReference type="EMBL" id="MBJ8380850.1"/>
    </source>
</evidence>
<proteinExistence type="predicted"/>
<feature type="domain" description="Fimbrial-type adhesion" evidence="2">
    <location>
        <begin position="31"/>
        <end position="174"/>
    </location>
</feature>
<evidence type="ECO:0000313" key="4">
    <source>
        <dbReference type="Proteomes" id="UP000746649"/>
    </source>
</evidence>
<dbReference type="InterPro" id="IPR008966">
    <property type="entry name" value="Adhesion_dom_sf"/>
</dbReference>
<dbReference type="PANTHER" id="PTHR33420:SF32">
    <property type="entry name" value="FIMBRIAL-LIKE PROTEIN"/>
    <property type="match status" value="1"/>
</dbReference>
<feature type="chain" id="PRO_5046935662" evidence="1">
    <location>
        <begin position="23"/>
        <end position="177"/>
    </location>
</feature>
<keyword evidence="4" id="KW-1185">Reference proteome</keyword>
<accession>A0ABS0ZQD7</accession>
<evidence type="ECO:0000259" key="2">
    <source>
        <dbReference type="Pfam" id="PF00419"/>
    </source>
</evidence>